<evidence type="ECO:0000256" key="1">
    <source>
        <dbReference type="SAM" id="MobiDB-lite"/>
    </source>
</evidence>
<dbReference type="InterPro" id="IPR051207">
    <property type="entry name" value="ComplexI_NDUFA9_subunit"/>
</dbReference>
<feature type="domain" description="NAD(P)-binding" evidence="2">
    <location>
        <begin position="9"/>
        <end position="141"/>
    </location>
</feature>
<evidence type="ECO:0000259" key="2">
    <source>
        <dbReference type="Pfam" id="PF13460"/>
    </source>
</evidence>
<dbReference type="Pfam" id="PF13460">
    <property type="entry name" value="NAD_binding_10"/>
    <property type="match status" value="1"/>
</dbReference>
<dbReference type="InterPro" id="IPR016040">
    <property type="entry name" value="NAD(P)-bd_dom"/>
</dbReference>
<dbReference type="SUPFAM" id="SSF51735">
    <property type="entry name" value="NAD(P)-binding Rossmann-fold domains"/>
    <property type="match status" value="1"/>
</dbReference>
<comment type="caution">
    <text evidence="3">The sequence shown here is derived from an EMBL/GenBank/DDBJ whole genome shotgun (WGS) entry which is preliminary data.</text>
</comment>
<dbReference type="EMBL" id="JAUSQZ010000001">
    <property type="protein sequence ID" value="MDP9827623.1"/>
    <property type="molecule type" value="Genomic_DNA"/>
</dbReference>
<dbReference type="RefSeq" id="WP_307243921.1">
    <property type="nucleotide sequence ID" value="NZ_JAUSQZ010000001.1"/>
</dbReference>
<dbReference type="InterPro" id="IPR036291">
    <property type="entry name" value="NAD(P)-bd_dom_sf"/>
</dbReference>
<proteinExistence type="predicted"/>
<name>A0ABT9P4J5_9ACTN</name>
<dbReference type="PANTHER" id="PTHR12126:SF11">
    <property type="entry name" value="NADH DEHYDROGENASE [UBIQUINONE] 1 ALPHA SUBCOMPLEX SUBUNIT 9, MITOCHONDRIAL"/>
    <property type="match status" value="1"/>
</dbReference>
<organism evidence="3 4">
    <name type="scientific">Kineosporia succinea</name>
    <dbReference type="NCBI Taxonomy" id="84632"/>
    <lineage>
        <taxon>Bacteria</taxon>
        <taxon>Bacillati</taxon>
        <taxon>Actinomycetota</taxon>
        <taxon>Actinomycetes</taxon>
        <taxon>Kineosporiales</taxon>
        <taxon>Kineosporiaceae</taxon>
        <taxon>Kineosporia</taxon>
    </lineage>
</organism>
<feature type="region of interest" description="Disordered" evidence="1">
    <location>
        <begin position="293"/>
        <end position="316"/>
    </location>
</feature>
<dbReference type="Gene3D" id="3.40.50.720">
    <property type="entry name" value="NAD(P)-binding Rossmann-like Domain"/>
    <property type="match status" value="1"/>
</dbReference>
<keyword evidence="4" id="KW-1185">Reference proteome</keyword>
<reference evidence="3 4" key="1">
    <citation type="submission" date="2023-07" db="EMBL/GenBank/DDBJ databases">
        <title>Sequencing the genomes of 1000 actinobacteria strains.</title>
        <authorList>
            <person name="Klenk H.-P."/>
        </authorList>
    </citation>
    <scope>NUCLEOTIDE SEQUENCE [LARGE SCALE GENOMIC DNA]</scope>
    <source>
        <strain evidence="3 4">DSM 44388</strain>
    </source>
</reference>
<evidence type="ECO:0000313" key="4">
    <source>
        <dbReference type="Proteomes" id="UP001235712"/>
    </source>
</evidence>
<sequence length="316" mass="34304">MSRTVLVTGASGFVGSHLAERLVGEGHTVRAMTRHPETYDGAGEAVFGDVDDADSLAVAMEGCDAAYYLVHSLESDDFERKDADAALNFGEAAKRAGLERIIYLGGLGVDDENLSPHLRSRRQVEELLPLAGVPVTVLRAAVVVGHGGISWEITRQLVDHLPAMVTPHWVNTKTQPIALPDVIRYLAGVLEPEAARGRVFEIGGPEVLRYKDMLGRAAAIMHKRLPNVTVPLLTPSLSSHWLALVTDVDTATARNLVDSMINEVVVRDHSIEEIVPGPTIGYDESVRLALADRAKADREKADQEKTDREKAEEAGR</sequence>
<accession>A0ABT9P4J5</accession>
<evidence type="ECO:0000313" key="3">
    <source>
        <dbReference type="EMBL" id="MDP9827623.1"/>
    </source>
</evidence>
<dbReference type="Proteomes" id="UP001235712">
    <property type="component" value="Unassembled WGS sequence"/>
</dbReference>
<dbReference type="PANTHER" id="PTHR12126">
    <property type="entry name" value="NADH-UBIQUINONE OXIDOREDUCTASE 39 KDA SUBUNIT-RELATED"/>
    <property type="match status" value="1"/>
</dbReference>
<protein>
    <submittedName>
        <fullName evidence="3">Uncharacterized protein YbjT (DUF2867 family)</fullName>
    </submittedName>
</protein>
<gene>
    <name evidence="3" type="ORF">J2S57_003372</name>
</gene>